<dbReference type="InterPro" id="IPR010499">
    <property type="entry name" value="AraC_E-bd"/>
</dbReference>
<dbReference type="Gene3D" id="1.10.10.60">
    <property type="entry name" value="Homeodomain-like"/>
    <property type="match status" value="2"/>
</dbReference>
<comment type="caution">
    <text evidence="4">The sequence shown here is derived from an EMBL/GenBank/DDBJ whole genome shotgun (WGS) entry which is preliminary data.</text>
</comment>
<dbReference type="PROSITE" id="PS01124">
    <property type="entry name" value="HTH_ARAC_FAMILY_2"/>
    <property type="match status" value="1"/>
</dbReference>
<proteinExistence type="predicted"/>
<name>A0A428Z0X2_KIBAR</name>
<sequence>MTSRTRDILRLLAAVNGRRREDVSLAVMAALVHRSRFDLHRRFRQVTGETPKAYTSRVRLARAAAELLATNRLISQVASANGFASHEVFARSFTRHFGVSSRAYRARGLQGDVRIHADTVDLVAPCVGLYRMTISEQRKASVPVDIVVKELPAIHALVMRRRTTRDGIAAALSECLPTVFAYAQRHGLAMAGPPFARYPEVSMGSLVLEAGVTIAAPAPEDPGGGIEAITIPAGAAAVVIHKGPYDRLQETYQEIEAWIRDEGLLIAGPPRETYLTDPGEYPDPATWETEIAQPVRSGAAQA</sequence>
<dbReference type="InterPro" id="IPR009057">
    <property type="entry name" value="Homeodomain-like_sf"/>
</dbReference>
<dbReference type="SMART" id="SM00342">
    <property type="entry name" value="HTH_ARAC"/>
    <property type="match status" value="1"/>
</dbReference>
<dbReference type="Pfam" id="PF12833">
    <property type="entry name" value="HTH_18"/>
    <property type="match status" value="1"/>
</dbReference>
<feature type="domain" description="HTH araC/xylS-type" evidence="3">
    <location>
        <begin position="9"/>
        <end position="107"/>
    </location>
</feature>
<dbReference type="GO" id="GO:0043565">
    <property type="term" value="F:sequence-specific DNA binding"/>
    <property type="evidence" value="ECO:0007669"/>
    <property type="project" value="InterPro"/>
</dbReference>
<dbReference type="SUPFAM" id="SSF46689">
    <property type="entry name" value="Homeodomain-like"/>
    <property type="match status" value="2"/>
</dbReference>
<gene>
    <name evidence="4" type="ORF">DMH04_34055</name>
</gene>
<dbReference type="EMBL" id="QHKI01000037">
    <property type="protein sequence ID" value="RSM78183.1"/>
    <property type="molecule type" value="Genomic_DNA"/>
</dbReference>
<accession>A0A428Z0X2</accession>
<dbReference type="InterPro" id="IPR011256">
    <property type="entry name" value="Reg_factor_effector_dom_sf"/>
</dbReference>
<dbReference type="SMART" id="SM00871">
    <property type="entry name" value="AraC_E_bind"/>
    <property type="match status" value="1"/>
</dbReference>
<keyword evidence="1" id="KW-0805">Transcription regulation</keyword>
<dbReference type="PANTHER" id="PTHR40055">
    <property type="entry name" value="TRANSCRIPTIONAL REGULATOR YGIV-RELATED"/>
    <property type="match status" value="1"/>
</dbReference>
<dbReference type="InterPro" id="IPR050908">
    <property type="entry name" value="SmbC-like"/>
</dbReference>
<evidence type="ECO:0000259" key="3">
    <source>
        <dbReference type="PROSITE" id="PS01124"/>
    </source>
</evidence>
<evidence type="ECO:0000313" key="5">
    <source>
        <dbReference type="Proteomes" id="UP000287547"/>
    </source>
</evidence>
<dbReference type="OrthoDB" id="64208at2"/>
<dbReference type="PANTHER" id="PTHR40055:SF1">
    <property type="entry name" value="TRANSCRIPTIONAL REGULATOR YGIV-RELATED"/>
    <property type="match status" value="1"/>
</dbReference>
<evidence type="ECO:0000313" key="4">
    <source>
        <dbReference type="EMBL" id="RSM78183.1"/>
    </source>
</evidence>
<keyword evidence="2" id="KW-0804">Transcription</keyword>
<dbReference type="InterPro" id="IPR029442">
    <property type="entry name" value="GyrI-like"/>
</dbReference>
<dbReference type="Pfam" id="PF06445">
    <property type="entry name" value="GyrI-like"/>
    <property type="match status" value="1"/>
</dbReference>
<organism evidence="4 5">
    <name type="scientific">Kibdelosporangium aridum</name>
    <dbReference type="NCBI Taxonomy" id="2030"/>
    <lineage>
        <taxon>Bacteria</taxon>
        <taxon>Bacillati</taxon>
        <taxon>Actinomycetota</taxon>
        <taxon>Actinomycetes</taxon>
        <taxon>Pseudonocardiales</taxon>
        <taxon>Pseudonocardiaceae</taxon>
        <taxon>Kibdelosporangium</taxon>
    </lineage>
</organism>
<dbReference type="Proteomes" id="UP000287547">
    <property type="component" value="Unassembled WGS sequence"/>
</dbReference>
<evidence type="ECO:0000256" key="1">
    <source>
        <dbReference type="ARBA" id="ARBA00023015"/>
    </source>
</evidence>
<evidence type="ECO:0000256" key="2">
    <source>
        <dbReference type="ARBA" id="ARBA00023163"/>
    </source>
</evidence>
<dbReference type="GO" id="GO:0003700">
    <property type="term" value="F:DNA-binding transcription factor activity"/>
    <property type="evidence" value="ECO:0007669"/>
    <property type="project" value="InterPro"/>
</dbReference>
<dbReference type="RefSeq" id="WP_051794983.1">
    <property type="nucleotide sequence ID" value="NZ_QHKI01000037.1"/>
</dbReference>
<protein>
    <recommendedName>
        <fullName evidence="3">HTH araC/xylS-type domain-containing protein</fullName>
    </recommendedName>
</protein>
<dbReference type="AlphaFoldDB" id="A0A428Z0X2"/>
<dbReference type="SUPFAM" id="SSF55136">
    <property type="entry name" value="Probable bacterial effector-binding domain"/>
    <property type="match status" value="1"/>
</dbReference>
<dbReference type="Gene3D" id="3.20.80.10">
    <property type="entry name" value="Regulatory factor, effector binding domain"/>
    <property type="match status" value="1"/>
</dbReference>
<dbReference type="InterPro" id="IPR018060">
    <property type="entry name" value="HTH_AraC"/>
</dbReference>
<reference evidence="4 5" key="1">
    <citation type="submission" date="2018-05" db="EMBL/GenBank/DDBJ databases">
        <title>Evolution of GPA BGCs.</title>
        <authorList>
            <person name="Waglechner N."/>
            <person name="Wright G.D."/>
        </authorList>
    </citation>
    <scope>NUCLEOTIDE SEQUENCE [LARGE SCALE GENOMIC DNA]</scope>
    <source>
        <strain evidence="4 5">A82846</strain>
    </source>
</reference>